<reference evidence="8 9" key="2">
    <citation type="submission" date="2017-10" db="EMBL/GenBank/DDBJ databases">
        <authorList>
            <person name="Banno H."/>
            <person name="Chua N.-H."/>
        </authorList>
    </citation>
    <scope>NUCLEOTIDE SEQUENCE [LARGE SCALE GENOMIC DNA]</scope>
    <source>
        <strain evidence="8 9">JK626</strain>
    </source>
</reference>
<evidence type="ECO:0000256" key="1">
    <source>
        <dbReference type="ARBA" id="ARBA00004651"/>
    </source>
</evidence>
<proteinExistence type="predicted"/>
<evidence type="ECO:0000256" key="3">
    <source>
        <dbReference type="ARBA" id="ARBA00022692"/>
    </source>
</evidence>
<sequence>MLLIKKMCRDLWNMKSQFLSIFLMCMLGVLIYSGIECVWYGMEVESDKYFAETNLADVWLNGNNITYSDKNRIEGIESVEQTQLSAVYDSFLDENNEENIRLIANAADNISKPYNYSGKKYDPNGDGIWLDKDYADAKDVSVGDFIRVYDDEKNFKLKVEGLVYSPEYISYTGTLTSIIPKHEKYTFGYVSLDTLQDINSSVRYNQLKMVVEEDTDFYELKTRIHSLLEEKYINCIELSEFNQVYSFVSKIQQIKKMAIMFSVIFLLLAILCIRTTMKRIVQKQRIQIGILKAVGIYNFAIKIHYAMYGFIVSIIATLLGYILAPRTIAPVLLDLQKDFYSMPKWSIISSNYSIVLIVLMVLICTITAWLSCTNIAKEVPAQSLRNQVIDSNKKTFIENIEGLWNNLSFEWRWVLRDASRNKARTLIAIVGVFGSMMLLIASLGLQDSINKNNDVIYNEQYTYYKQLTVSPLMTEEDKAEIEQKLFGDYQWVMSISGECKNSKNIGTVNVFVIDKGYYYNIKNANHISIELPEDGLVVSKQTAKELEIKKNEYINLLYKGTEIPIKVSDIQPIGTPQGLFCSKEYWQDLGLEFVPNTLLTGKSKNLSDIEEESFVKETVEKSVQVEEADRVIDSVRGVIILLIMAAISLSVVILYNLALLNFSEKYREYATLKVLGAFNAEIKGVIYKGSVLNVLLGWIIGTVVGWYFLKLYVYTISTTTTVYSPFIKVSSYICATLVALGCSIFVNFVVTRKAIAIDMVESLKSVE</sequence>
<dbReference type="AlphaFoldDB" id="A0A2G3DS28"/>
<dbReference type="EMBL" id="PDYF01000083">
    <property type="protein sequence ID" value="PHU33751.1"/>
    <property type="molecule type" value="Genomic_DNA"/>
</dbReference>
<evidence type="ECO:0000256" key="6">
    <source>
        <dbReference type="SAM" id="Phobius"/>
    </source>
</evidence>
<keyword evidence="2" id="KW-1003">Cell membrane</keyword>
<comment type="subcellular location">
    <subcellularLocation>
        <location evidence="1">Cell membrane</location>
        <topology evidence="1">Multi-pass membrane protein</topology>
    </subcellularLocation>
</comment>
<comment type="caution">
    <text evidence="8">The sequence shown here is derived from an EMBL/GenBank/DDBJ whole genome shotgun (WGS) entry which is preliminary data.</text>
</comment>
<feature type="transmembrane region" description="Helical" evidence="6">
    <location>
        <begin position="691"/>
        <end position="709"/>
    </location>
</feature>
<gene>
    <name evidence="8" type="ORF">CSX01_14565</name>
</gene>
<evidence type="ECO:0000259" key="7">
    <source>
        <dbReference type="Pfam" id="PF02687"/>
    </source>
</evidence>
<reference evidence="8 9" key="1">
    <citation type="submission" date="2017-10" db="EMBL/GenBank/DDBJ databases">
        <title>Resolving the taxonomy of Roseburia spp., Eubacterium rectale and Agathobacter spp. through phylogenomic analysis.</title>
        <authorList>
            <person name="Sheridan P.O."/>
            <person name="Walker A.W."/>
            <person name="Duncan S.H."/>
            <person name="Scott K.P."/>
            <person name="Toole P.W.O."/>
            <person name="Luis P."/>
            <person name="Flint H.J."/>
        </authorList>
    </citation>
    <scope>NUCLEOTIDE SEQUENCE [LARGE SCALE GENOMIC DNA]</scope>
    <source>
        <strain evidence="8 9">JK626</strain>
    </source>
</reference>
<evidence type="ECO:0000256" key="5">
    <source>
        <dbReference type="ARBA" id="ARBA00023136"/>
    </source>
</evidence>
<dbReference type="RefSeq" id="WP_099392857.1">
    <property type="nucleotide sequence ID" value="NZ_PDYF01000083.1"/>
</dbReference>
<evidence type="ECO:0000313" key="9">
    <source>
        <dbReference type="Proteomes" id="UP000225889"/>
    </source>
</evidence>
<evidence type="ECO:0000256" key="2">
    <source>
        <dbReference type="ARBA" id="ARBA00022475"/>
    </source>
</evidence>
<feature type="transmembrane region" description="Helical" evidence="6">
    <location>
        <begin position="305"/>
        <end position="324"/>
    </location>
</feature>
<protein>
    <submittedName>
        <fullName evidence="8">ABC transporter permease</fullName>
    </submittedName>
</protein>
<accession>A0A2G3DS28</accession>
<feature type="domain" description="ABC3 transporter permease C-terminal" evidence="7">
    <location>
        <begin position="641"/>
        <end position="757"/>
    </location>
</feature>
<keyword evidence="3 6" id="KW-0812">Transmembrane</keyword>
<feature type="transmembrane region" description="Helical" evidence="6">
    <location>
        <begin position="352"/>
        <end position="376"/>
    </location>
</feature>
<dbReference type="Pfam" id="PF02687">
    <property type="entry name" value="FtsX"/>
    <property type="match status" value="2"/>
</dbReference>
<name>A0A2G3DS28_9FIRM</name>
<dbReference type="PANTHER" id="PTHR30287:SF1">
    <property type="entry name" value="INNER MEMBRANE PROTEIN"/>
    <property type="match status" value="1"/>
</dbReference>
<evidence type="ECO:0000313" key="8">
    <source>
        <dbReference type="EMBL" id="PHU33751.1"/>
    </source>
</evidence>
<feature type="domain" description="ABC3 transporter permease C-terminal" evidence="7">
    <location>
        <begin position="259"/>
        <end position="377"/>
    </location>
</feature>
<dbReference type="InterPro" id="IPR003838">
    <property type="entry name" value="ABC3_permease_C"/>
</dbReference>
<feature type="transmembrane region" description="Helical" evidence="6">
    <location>
        <begin position="257"/>
        <end position="277"/>
    </location>
</feature>
<dbReference type="InterPro" id="IPR038766">
    <property type="entry name" value="Membrane_comp_ABC_pdt"/>
</dbReference>
<feature type="transmembrane region" description="Helical" evidence="6">
    <location>
        <begin position="638"/>
        <end position="658"/>
    </location>
</feature>
<dbReference type="GO" id="GO:0005886">
    <property type="term" value="C:plasma membrane"/>
    <property type="evidence" value="ECO:0007669"/>
    <property type="project" value="UniProtKB-SubCell"/>
</dbReference>
<dbReference type="Proteomes" id="UP000225889">
    <property type="component" value="Unassembled WGS sequence"/>
</dbReference>
<feature type="transmembrane region" description="Helical" evidence="6">
    <location>
        <begin position="729"/>
        <end position="750"/>
    </location>
</feature>
<evidence type="ECO:0000256" key="4">
    <source>
        <dbReference type="ARBA" id="ARBA00022989"/>
    </source>
</evidence>
<feature type="transmembrane region" description="Helical" evidence="6">
    <location>
        <begin position="21"/>
        <end position="42"/>
    </location>
</feature>
<dbReference type="PANTHER" id="PTHR30287">
    <property type="entry name" value="MEMBRANE COMPONENT OF PREDICTED ABC SUPERFAMILY METABOLITE UPTAKE TRANSPORTER"/>
    <property type="match status" value="1"/>
</dbReference>
<organism evidence="8 9">
    <name type="scientific">Pseudobutyrivibrio ruminis</name>
    <dbReference type="NCBI Taxonomy" id="46206"/>
    <lineage>
        <taxon>Bacteria</taxon>
        <taxon>Bacillati</taxon>
        <taxon>Bacillota</taxon>
        <taxon>Clostridia</taxon>
        <taxon>Lachnospirales</taxon>
        <taxon>Lachnospiraceae</taxon>
        <taxon>Pseudobutyrivibrio</taxon>
    </lineage>
</organism>
<keyword evidence="5 6" id="KW-0472">Membrane</keyword>
<keyword evidence="4 6" id="KW-1133">Transmembrane helix</keyword>
<feature type="transmembrane region" description="Helical" evidence="6">
    <location>
        <begin position="426"/>
        <end position="445"/>
    </location>
</feature>